<feature type="compositionally biased region" description="Low complexity" evidence="1">
    <location>
        <begin position="443"/>
        <end position="478"/>
    </location>
</feature>
<feature type="compositionally biased region" description="Low complexity" evidence="1">
    <location>
        <begin position="96"/>
        <end position="121"/>
    </location>
</feature>
<sequence>MPSADSAPSLLSRLSPAVPLPGDFSEPSPAQPIAKSPTHRPTYLSSPPAPSFLSGTPPKSSVSPRKGAGFSRSPHAPPHIPALPADVLSKAQPIPANRSTRSSRWAASPPSSPPIARSPLSFGNRAQTFGTSPNGNALSTSAGKTPTASSPALDQIEAMLSQLRTTNPSSSPAKSPTIQSNLSKSPASASMSQPTLPQPDTPHHSPPAPPANVPPPLAAPVQSAPPEAPKKKVLGGRSKWARTGDDEPDEFASLAEKELHSGSNAKQVAEEKPAAPPVLEPVGSVAERPASSARLPAGEKTAPPVVETESQADSPGQAEASFSASPQRRPSVSSTSSSSASQSHHIDWADDDDDELPGLDDWGIETTPATFDTSTPPSPAVPSTSPPPSMPPLGARRRSTGRSQKSPPQPSPAPLPPGNRFTAPPSPTKGTPRTPRGPPAKPPARLFASARAAALATPPHLAASASTPNTPTASNPAAQAEEGSWRERKPRTPGGPGSALFSRAFSGISPAAGSPATPAAVPVSPAAEAASKGRRSRGGKARNKGGAGGGAGGGGKAGGAGAGAQASKWA</sequence>
<feature type="compositionally biased region" description="Polar residues" evidence="1">
    <location>
        <begin position="162"/>
        <end position="195"/>
    </location>
</feature>
<dbReference type="OMA" id="HIDWADD"/>
<dbReference type="Proteomes" id="UP000199069">
    <property type="component" value="Unassembled WGS sequence"/>
</dbReference>
<reference evidence="2 4" key="1">
    <citation type="submission" date="2015-07" db="EMBL/GenBank/DDBJ databases">
        <authorList>
            <person name="Cajimat M.N.B."/>
            <person name="Milazzo M.L."/>
            <person name="Fulhorst C.F."/>
        </authorList>
    </citation>
    <scope>NUCLEOTIDE SEQUENCE [LARGE SCALE GENOMIC DNA]</scope>
    <source>
        <strain evidence="2">Single colony</strain>
    </source>
</reference>
<dbReference type="Proteomes" id="UP000239560">
    <property type="component" value="Unassembled WGS sequence"/>
</dbReference>
<keyword evidence="4" id="KW-1185">Reference proteome</keyword>
<dbReference type="STRING" id="5286.A0A0K3CDS5"/>
<reference evidence="3 5" key="2">
    <citation type="journal article" date="2018" name="Elife">
        <title>Functional genomics of lipid metabolism in the oleaginous yeast Rhodosporidium toruloides.</title>
        <authorList>
            <person name="Coradetti S.T."/>
            <person name="Pinel D."/>
            <person name="Geiselman G."/>
            <person name="Ito M."/>
            <person name="Mondo S."/>
            <person name="Reilly M.C."/>
            <person name="Cheng Y.F."/>
            <person name="Bauer S."/>
            <person name="Grigoriev I."/>
            <person name="Gladden J.M."/>
            <person name="Simmons B.A."/>
            <person name="Brem R."/>
            <person name="Arkin A.P."/>
            <person name="Skerker J.M."/>
        </authorList>
    </citation>
    <scope>NUCLEOTIDE SEQUENCE [LARGE SCALE GENOMIC DNA]</scope>
    <source>
        <strain evidence="3 5">NBRC 0880</strain>
    </source>
</reference>
<feature type="compositionally biased region" description="Acidic residues" evidence="1">
    <location>
        <begin position="349"/>
        <end position="358"/>
    </location>
</feature>
<evidence type="ECO:0000313" key="3">
    <source>
        <dbReference type="EMBL" id="PRQ76871.1"/>
    </source>
</evidence>
<feature type="compositionally biased region" description="Gly residues" evidence="1">
    <location>
        <begin position="545"/>
        <end position="562"/>
    </location>
</feature>
<feature type="compositionally biased region" description="Polar residues" evidence="1">
    <location>
        <begin position="124"/>
        <end position="152"/>
    </location>
</feature>
<feature type="compositionally biased region" description="Pro residues" evidence="1">
    <location>
        <begin position="407"/>
        <end position="417"/>
    </location>
</feature>
<dbReference type="AlphaFoldDB" id="A0A0K3CDS5"/>
<feature type="compositionally biased region" description="Polar residues" evidence="1">
    <location>
        <begin position="53"/>
        <end position="63"/>
    </location>
</feature>
<name>A0A0K3CDS5_RHOTO</name>
<feature type="compositionally biased region" description="Pro residues" evidence="1">
    <location>
        <begin position="196"/>
        <end position="218"/>
    </location>
</feature>
<protein>
    <submittedName>
        <fullName evidence="2">Uncharacterized protein</fullName>
    </submittedName>
</protein>
<feature type="compositionally biased region" description="Basic residues" evidence="1">
    <location>
        <begin position="532"/>
        <end position="543"/>
    </location>
</feature>
<feature type="compositionally biased region" description="Low complexity" evidence="1">
    <location>
        <begin position="325"/>
        <end position="343"/>
    </location>
</feature>
<evidence type="ECO:0000313" key="2">
    <source>
        <dbReference type="EMBL" id="CTR05306.1"/>
    </source>
</evidence>
<gene>
    <name evidence="2" type="primary">FGENESH: predicted gene_2.336</name>
    <name evidence="3" type="ORF">AAT19DRAFT_12289</name>
    <name evidence="2" type="ORF">BN2166_0011670</name>
</gene>
<feature type="compositionally biased region" description="Low complexity" evidence="1">
    <location>
        <begin position="504"/>
        <end position="530"/>
    </location>
</feature>
<evidence type="ECO:0000313" key="4">
    <source>
        <dbReference type="Proteomes" id="UP000199069"/>
    </source>
</evidence>
<dbReference type="OrthoDB" id="2530528at2759"/>
<evidence type="ECO:0000313" key="5">
    <source>
        <dbReference type="Proteomes" id="UP000239560"/>
    </source>
</evidence>
<proteinExistence type="predicted"/>
<organism evidence="2 4">
    <name type="scientific">Rhodotorula toruloides</name>
    <name type="common">Yeast</name>
    <name type="synonym">Rhodosporidium toruloides</name>
    <dbReference type="NCBI Taxonomy" id="5286"/>
    <lineage>
        <taxon>Eukaryota</taxon>
        <taxon>Fungi</taxon>
        <taxon>Dikarya</taxon>
        <taxon>Basidiomycota</taxon>
        <taxon>Pucciniomycotina</taxon>
        <taxon>Microbotryomycetes</taxon>
        <taxon>Sporidiobolales</taxon>
        <taxon>Sporidiobolaceae</taxon>
        <taxon>Rhodotorula</taxon>
    </lineage>
</organism>
<dbReference type="EMBL" id="LCTV02000002">
    <property type="protein sequence ID" value="PRQ76871.1"/>
    <property type="molecule type" value="Genomic_DNA"/>
</dbReference>
<feature type="compositionally biased region" description="Pro residues" evidence="1">
    <location>
        <begin position="376"/>
        <end position="391"/>
    </location>
</feature>
<dbReference type="EMBL" id="CWKI01000002">
    <property type="protein sequence ID" value="CTR05306.1"/>
    <property type="molecule type" value="Genomic_DNA"/>
</dbReference>
<feature type="compositionally biased region" description="Polar residues" evidence="1">
    <location>
        <begin position="308"/>
        <end position="324"/>
    </location>
</feature>
<accession>A0A0K3CDS5</accession>
<feature type="compositionally biased region" description="Low complexity" evidence="1">
    <location>
        <begin position="1"/>
        <end position="21"/>
    </location>
</feature>
<evidence type="ECO:0000256" key="1">
    <source>
        <dbReference type="SAM" id="MobiDB-lite"/>
    </source>
</evidence>
<feature type="region of interest" description="Disordered" evidence="1">
    <location>
        <begin position="1"/>
        <end position="570"/>
    </location>
</feature>